<sequence>MLGVLVGLVLLVAVVAFAVLLPRAHGSVDTDLPRTLPGGLTATDVLDDSQADPAAAQEFADQQRELMASAEDRLEAVYDVPAHARTYQDPERGAQVTVMVVEQAAGPFVPDGPPVDPSLLGNARNQTDLVEVGDGTCSLIWQQPVPAGEPITEPDPQAVKCQVGGEDSTYQLIGVGITAQEAVELLEGLLG</sequence>
<keyword evidence="2" id="KW-1185">Reference proteome</keyword>
<organism evidence="1 2">
    <name type="scientific">Nocardioides psychrotolerans</name>
    <dbReference type="NCBI Taxonomy" id="1005945"/>
    <lineage>
        <taxon>Bacteria</taxon>
        <taxon>Bacillati</taxon>
        <taxon>Actinomycetota</taxon>
        <taxon>Actinomycetes</taxon>
        <taxon>Propionibacteriales</taxon>
        <taxon>Nocardioidaceae</taxon>
        <taxon>Nocardioides</taxon>
    </lineage>
</organism>
<evidence type="ECO:0000313" key="2">
    <source>
        <dbReference type="Proteomes" id="UP000198649"/>
    </source>
</evidence>
<dbReference type="AlphaFoldDB" id="A0A1I3I3L8"/>
<dbReference type="EMBL" id="FOQG01000008">
    <property type="protein sequence ID" value="SFI42469.1"/>
    <property type="molecule type" value="Genomic_DNA"/>
</dbReference>
<gene>
    <name evidence="1" type="ORF">SAMN05216561_108102</name>
</gene>
<name>A0A1I3I3L8_9ACTN</name>
<accession>A0A1I3I3L8</accession>
<dbReference type="Proteomes" id="UP000198649">
    <property type="component" value="Unassembled WGS sequence"/>
</dbReference>
<evidence type="ECO:0008006" key="3">
    <source>
        <dbReference type="Google" id="ProtNLM"/>
    </source>
</evidence>
<proteinExistence type="predicted"/>
<evidence type="ECO:0000313" key="1">
    <source>
        <dbReference type="EMBL" id="SFI42469.1"/>
    </source>
</evidence>
<protein>
    <recommendedName>
        <fullName evidence="3">DUF4245 domain-containing protein</fullName>
    </recommendedName>
</protein>
<reference evidence="1 2" key="1">
    <citation type="submission" date="2016-10" db="EMBL/GenBank/DDBJ databases">
        <authorList>
            <person name="de Groot N.N."/>
        </authorList>
    </citation>
    <scope>NUCLEOTIDE SEQUENCE [LARGE SCALE GENOMIC DNA]</scope>
    <source>
        <strain evidence="1 2">CGMCC 1.11156</strain>
    </source>
</reference>